<evidence type="ECO:0000256" key="1">
    <source>
        <dbReference type="SAM" id="SignalP"/>
    </source>
</evidence>
<evidence type="ECO:0000259" key="2">
    <source>
        <dbReference type="Pfam" id="PF07833"/>
    </source>
</evidence>
<dbReference type="EMBL" id="JBHLVF010000017">
    <property type="protein sequence ID" value="MFC0392504.1"/>
    <property type="molecule type" value="Genomic_DNA"/>
</dbReference>
<feature type="signal peptide" evidence="1">
    <location>
        <begin position="1"/>
        <end position="20"/>
    </location>
</feature>
<dbReference type="InterPro" id="IPR012854">
    <property type="entry name" value="Cu_amine_oxidase-like_N"/>
</dbReference>
<dbReference type="Pfam" id="PF07833">
    <property type="entry name" value="Cu_amine_oxidN1"/>
    <property type="match status" value="1"/>
</dbReference>
<keyword evidence="1" id="KW-0732">Signal</keyword>
<organism evidence="3 4">
    <name type="scientific">Paenibacillus mendelii</name>
    <dbReference type="NCBI Taxonomy" id="206163"/>
    <lineage>
        <taxon>Bacteria</taxon>
        <taxon>Bacillati</taxon>
        <taxon>Bacillota</taxon>
        <taxon>Bacilli</taxon>
        <taxon>Bacillales</taxon>
        <taxon>Paenibacillaceae</taxon>
        <taxon>Paenibacillus</taxon>
    </lineage>
</organism>
<dbReference type="InterPro" id="IPR036582">
    <property type="entry name" value="Mao_N_sf"/>
</dbReference>
<keyword evidence="4" id="KW-1185">Reference proteome</keyword>
<dbReference type="SUPFAM" id="SSF55383">
    <property type="entry name" value="Copper amine oxidase, domain N"/>
    <property type="match status" value="1"/>
</dbReference>
<proteinExistence type="predicted"/>
<feature type="chain" id="PRO_5046397956" evidence="1">
    <location>
        <begin position="21"/>
        <end position="464"/>
    </location>
</feature>
<dbReference type="SUPFAM" id="SSF69304">
    <property type="entry name" value="Tricorn protease N-terminal domain"/>
    <property type="match status" value="1"/>
</dbReference>
<comment type="caution">
    <text evidence="3">The sequence shown here is derived from an EMBL/GenBank/DDBJ whole genome shotgun (WGS) entry which is preliminary data.</text>
</comment>
<evidence type="ECO:0000313" key="4">
    <source>
        <dbReference type="Proteomes" id="UP001589818"/>
    </source>
</evidence>
<protein>
    <submittedName>
        <fullName evidence="3">Stalk domain-containing protein</fullName>
    </submittedName>
</protein>
<gene>
    <name evidence="3" type="ORF">ACFFJ8_14115</name>
</gene>
<name>A0ABV6JAK2_9BACL</name>
<dbReference type="Gene3D" id="2.120.10.30">
    <property type="entry name" value="TolB, C-terminal domain"/>
    <property type="match status" value="1"/>
</dbReference>
<feature type="domain" description="Copper amine oxidase-like N-terminal" evidence="2">
    <location>
        <begin position="48"/>
        <end position="140"/>
    </location>
</feature>
<reference evidence="3 4" key="1">
    <citation type="submission" date="2024-09" db="EMBL/GenBank/DDBJ databases">
        <authorList>
            <person name="Sun Q."/>
            <person name="Mori K."/>
        </authorList>
    </citation>
    <scope>NUCLEOTIDE SEQUENCE [LARGE SCALE GENOMIC DNA]</scope>
    <source>
        <strain evidence="3 4">CCM 4839</strain>
    </source>
</reference>
<dbReference type="InterPro" id="IPR011042">
    <property type="entry name" value="6-blade_b-propeller_TolB-like"/>
</dbReference>
<dbReference type="Gene3D" id="3.30.457.10">
    <property type="entry name" value="Copper amine oxidase-like, N-terminal domain"/>
    <property type="match status" value="1"/>
</dbReference>
<sequence>MSMKKTVMLTVLAAALSTSAAGVGSAASVTHSEAQPVTMFINDAAASIRALSYNGATLISVRDLGTAAGAWFEVGANSSVNVYYEGHTIQLTSFSSTVLVDGEQVQLTSPVVNVKNSLYIDLAGFLAALGIERSVDSQGQVRIDATKLLQDVEHPVWMNNGTLIVSQLTEEGRVDYTLDAKTGAFAELLRSTGTSSLTIVSGGGKAAYTDENGAIFVIDLVSKAASQVSGDSSIKPELVWSEDSTAIYFLQGDKGSVIAKLNLADGKISKVLEDKVDYKSNLAVSADGKTFVYTVTKPGAVTADGSKPVESDDVAIDMTGTEPQVYLFDSSSKEAKASQLTSSTDDKIFVGLSSDGGKAFYISMAENNPSALVAVAKDKTVTTLVGDKDVLQAALLGDKLIVLTAESNGQAIYEVDAAAGTTKLVYHVSDEVSEVIAAAGAPIAIVQGGQVLIDNNGQWKKVSK</sequence>
<evidence type="ECO:0000313" key="3">
    <source>
        <dbReference type="EMBL" id="MFC0392504.1"/>
    </source>
</evidence>
<dbReference type="RefSeq" id="WP_204819583.1">
    <property type="nucleotide sequence ID" value="NZ_JANHOF010000003.1"/>
</dbReference>
<dbReference type="Proteomes" id="UP001589818">
    <property type="component" value="Unassembled WGS sequence"/>
</dbReference>
<accession>A0ABV6JAK2</accession>